<dbReference type="AlphaFoldDB" id="A0A7X5THI3"/>
<comment type="similarity">
    <text evidence="1">Belongs to the peptidase S58 family.</text>
</comment>
<evidence type="ECO:0000256" key="1">
    <source>
        <dbReference type="ARBA" id="ARBA00007068"/>
    </source>
</evidence>
<organism evidence="2 3">
    <name type="scientific">Photorhabdus cinerea</name>
    <dbReference type="NCBI Taxonomy" id="471575"/>
    <lineage>
        <taxon>Bacteria</taxon>
        <taxon>Pseudomonadati</taxon>
        <taxon>Pseudomonadota</taxon>
        <taxon>Gammaproteobacteria</taxon>
        <taxon>Enterobacterales</taxon>
        <taxon>Morganellaceae</taxon>
        <taxon>Photorhabdus</taxon>
    </lineage>
</organism>
<sequence>MYKTNGTILDVPGIKVGHAEDELKQTGCSVIIFDDGAVCGVDVRGSAPGTRETELLDPINTVQKVNAVVLSGGSAFGLDSASGVMRYLEERKKGFDVGVAVVPIVPAAIIFDLNFGDPAVRPDANMGYFASQNASTNSFPSGNIGAGAGATIGKMAGFDKAMKGGLGTASVKLAGGLTIGAMVVVNAVGEIRDPKNGKTIAGACDENGHLIDLISYVLENYKDSHFTQGKNTTIGIICCNANMNKSQMKKVAQMAHDGLARTIYPVHTMSDGDSIFAATTGGVDSSVNIVGMLAAEVMAVAVLDAVKSAKSKFGVRGYADLANASTSSDVPSVTGVNKEAR</sequence>
<dbReference type="EMBL" id="PUJW01000005">
    <property type="protein sequence ID" value="NHB91892.1"/>
    <property type="molecule type" value="Genomic_DNA"/>
</dbReference>
<comment type="caution">
    <text evidence="2">The sequence shown here is derived from an EMBL/GenBank/DDBJ whole genome shotgun (WGS) entry which is preliminary data.</text>
</comment>
<protein>
    <submittedName>
        <fullName evidence="2">Peptidase S58</fullName>
    </submittedName>
</protein>
<dbReference type="InterPro" id="IPR005321">
    <property type="entry name" value="Peptidase_S58_DmpA"/>
</dbReference>
<dbReference type="CDD" id="cd02252">
    <property type="entry name" value="nylC_like"/>
    <property type="match status" value="1"/>
</dbReference>
<dbReference type="RefSeq" id="WP_166304204.1">
    <property type="nucleotide sequence ID" value="NZ_CAWPIB010000005.1"/>
</dbReference>
<evidence type="ECO:0000313" key="3">
    <source>
        <dbReference type="Proteomes" id="UP000591844"/>
    </source>
</evidence>
<dbReference type="GO" id="GO:0004177">
    <property type="term" value="F:aminopeptidase activity"/>
    <property type="evidence" value="ECO:0007669"/>
    <property type="project" value="TreeGrafter"/>
</dbReference>
<keyword evidence="3" id="KW-1185">Reference proteome</keyword>
<name>A0A7X5THI3_9GAMM</name>
<gene>
    <name evidence="2" type="ORF">C5469_06930</name>
</gene>
<dbReference type="InterPro" id="IPR016117">
    <property type="entry name" value="ArgJ-like_dom_sf"/>
</dbReference>
<proteinExistence type="inferred from homology"/>
<reference evidence="2 3" key="1">
    <citation type="submission" date="2018-02" db="EMBL/GenBank/DDBJ databases">
        <authorList>
            <person name="Machado R.A."/>
        </authorList>
    </citation>
    <scope>NUCLEOTIDE SEQUENCE [LARGE SCALE GENOMIC DNA]</scope>
    <source>
        <strain evidence="2 3">DSM 19724</strain>
    </source>
</reference>
<dbReference type="PANTHER" id="PTHR36512">
    <property type="entry name" value="D-AMINOPEPTIDASE"/>
    <property type="match status" value="1"/>
</dbReference>
<dbReference type="PANTHER" id="PTHR36512:SF3">
    <property type="entry name" value="BLR5678 PROTEIN"/>
    <property type="match status" value="1"/>
</dbReference>
<dbReference type="SUPFAM" id="SSF56266">
    <property type="entry name" value="DmpA/ArgJ-like"/>
    <property type="match status" value="1"/>
</dbReference>
<dbReference type="Proteomes" id="UP000591844">
    <property type="component" value="Unassembled WGS sequence"/>
</dbReference>
<dbReference type="Gene3D" id="3.60.70.12">
    <property type="entry name" value="L-amino peptidase D-ALA esterase/amidase"/>
    <property type="match status" value="1"/>
</dbReference>
<evidence type="ECO:0000313" key="2">
    <source>
        <dbReference type="EMBL" id="NHB91892.1"/>
    </source>
</evidence>
<accession>A0A7X5THI3</accession>
<dbReference type="Pfam" id="PF03576">
    <property type="entry name" value="Peptidase_S58"/>
    <property type="match status" value="1"/>
</dbReference>